<dbReference type="HOGENOM" id="CLU_102068_1_0_11"/>
<sequence length="217" mass="23416">MHGARGRGGRPHPSAAGPARRRRFRTLAGVTTPAPTTRPPEPRRETLAECWTRLAAGRPSWTLDVLDVLEPHVLGRPADARDVVRYRDLPGAAAAQLLRRVPPARLADRQNAAPSLASVLTAAARHPNLVEVHGYLVPPPREDERIAAEGIVVHDHPGPGAGTCLDAGDGPGAEEGAALWARVQARFGLDDARGGPQVVRRRTCPRTGRAGWYLWWT</sequence>
<evidence type="ECO:0000313" key="3">
    <source>
        <dbReference type="Proteomes" id="UP000001116"/>
    </source>
</evidence>
<keyword evidence="3" id="KW-1185">Reference proteome</keyword>
<feature type="region of interest" description="Disordered" evidence="1">
    <location>
        <begin position="1"/>
        <end position="44"/>
    </location>
</feature>
<protein>
    <submittedName>
        <fullName evidence="2">Uncharacterized protein</fullName>
    </submittedName>
</protein>
<dbReference type="AlphaFoldDB" id="A6W5M5"/>
<proteinExistence type="predicted"/>
<feature type="compositionally biased region" description="Basic residues" evidence="1">
    <location>
        <begin position="1"/>
        <end position="10"/>
    </location>
</feature>
<dbReference type="Proteomes" id="UP000001116">
    <property type="component" value="Chromosome"/>
</dbReference>
<dbReference type="KEGG" id="kra:Krad_0625"/>
<evidence type="ECO:0000256" key="1">
    <source>
        <dbReference type="SAM" id="MobiDB-lite"/>
    </source>
</evidence>
<dbReference type="eggNOG" id="ENOG503387E">
    <property type="taxonomic scope" value="Bacteria"/>
</dbReference>
<name>A6W5M5_KINRD</name>
<accession>A6W5M5</accession>
<organism evidence="2 3">
    <name type="scientific">Kineococcus radiotolerans (strain ATCC BAA-149 / DSM 14245 / SRS30216)</name>
    <dbReference type="NCBI Taxonomy" id="266940"/>
    <lineage>
        <taxon>Bacteria</taxon>
        <taxon>Bacillati</taxon>
        <taxon>Actinomycetota</taxon>
        <taxon>Actinomycetes</taxon>
        <taxon>Kineosporiales</taxon>
        <taxon>Kineosporiaceae</taxon>
        <taxon>Kineococcus</taxon>
    </lineage>
</organism>
<dbReference type="EMBL" id="CP000750">
    <property type="protein sequence ID" value="ABS02114.1"/>
    <property type="molecule type" value="Genomic_DNA"/>
</dbReference>
<evidence type="ECO:0000313" key="2">
    <source>
        <dbReference type="EMBL" id="ABS02114.1"/>
    </source>
</evidence>
<feature type="compositionally biased region" description="Low complexity" evidence="1">
    <location>
        <begin position="26"/>
        <end position="35"/>
    </location>
</feature>
<gene>
    <name evidence="2" type="ordered locus">Krad_0625</name>
</gene>
<dbReference type="STRING" id="266940.Krad_0625"/>
<reference evidence="3" key="1">
    <citation type="journal article" date="2008" name="PLoS ONE">
        <title>Survival in nuclear waste, extreme resistance, and potential applications gleaned from the genome sequence of Kineococcus radiotolerans SRS30216.</title>
        <authorList>
            <person name="Bagwell C.E."/>
            <person name="Bhat S."/>
            <person name="Hawkins G.M."/>
            <person name="Smith B.W."/>
            <person name="Biswas T."/>
            <person name="Hoover T.R."/>
            <person name="Saunders E."/>
            <person name="Han C.S."/>
            <person name="Tsodikov O.V."/>
            <person name="Shimkets L.J."/>
        </authorList>
    </citation>
    <scope>NUCLEOTIDE SEQUENCE [LARGE SCALE GENOMIC DNA]</scope>
    <source>
        <strain evidence="3">ATCC BAA-149 / DSM 14245 / SRS30216</strain>
    </source>
</reference>